<sequence>MKTARDFMLEIPVLAFCDGITKARQILRDDRFREVYVTGQKKDLLGYIDITDALRVTATKSNVTVEGFVKEAASAAPDASVESAAKAMRAHATDSAAIVDASRHILGGVLLSDLFPVIISRNELSGRVSSRMSKKIQTVDPADTLQQVYAKITECGFTAFPVVKKRRLVGLISRRDLIRSGGVRSAIAQNSTRTVGDVMIPDVITVPSGSLLSEAARLMVDNDISRLPVVDNESVVGIIDRHDVLAGLA</sequence>
<dbReference type="SMART" id="SM00116">
    <property type="entry name" value="CBS"/>
    <property type="match status" value="4"/>
</dbReference>
<dbReference type="Proteomes" id="UP000002408">
    <property type="component" value="Chromosome"/>
</dbReference>
<keyword evidence="2" id="KW-0028">Amino-acid biosynthesis</keyword>
<dbReference type="RefSeq" id="WP_012107804.1">
    <property type="nucleotide sequence ID" value="NC_009712.1"/>
</dbReference>
<dbReference type="InterPro" id="IPR051257">
    <property type="entry name" value="Diverse_CBS-Domain"/>
</dbReference>
<evidence type="ECO:0000256" key="1">
    <source>
        <dbReference type="ARBA" id="ARBA00023122"/>
    </source>
</evidence>
<keyword evidence="6" id="KW-1185">Reference proteome</keyword>
<dbReference type="Pfam" id="PF00571">
    <property type="entry name" value="CBS"/>
    <property type="match status" value="2"/>
</dbReference>
<dbReference type="HOGENOM" id="CLU_076812_4_0_2"/>
<dbReference type="SUPFAM" id="SSF54631">
    <property type="entry name" value="CBS-domain pair"/>
    <property type="match status" value="2"/>
</dbReference>
<dbReference type="InterPro" id="IPR000644">
    <property type="entry name" value="CBS_dom"/>
</dbReference>
<evidence type="ECO:0000256" key="2">
    <source>
        <dbReference type="ARBA" id="ARBA00023167"/>
    </source>
</evidence>
<proteinExistence type="predicted"/>
<dbReference type="EMBL" id="CP000780">
    <property type="protein sequence ID" value="ABS56744.1"/>
    <property type="molecule type" value="Genomic_DNA"/>
</dbReference>
<dbReference type="PANTHER" id="PTHR43080">
    <property type="entry name" value="CBS DOMAIN-CONTAINING PROTEIN CBSX3, MITOCHONDRIAL"/>
    <property type="match status" value="1"/>
</dbReference>
<evidence type="ECO:0000256" key="3">
    <source>
        <dbReference type="PROSITE-ProRule" id="PRU00703"/>
    </source>
</evidence>
<keyword evidence="1 3" id="KW-0129">CBS domain</keyword>
<organism evidence="5 6">
    <name type="scientific">Methanoregula boonei (strain DSM 21154 / JCM 14090 / 6A8)</name>
    <dbReference type="NCBI Taxonomy" id="456442"/>
    <lineage>
        <taxon>Archaea</taxon>
        <taxon>Methanobacteriati</taxon>
        <taxon>Methanobacteriota</taxon>
        <taxon>Stenosarchaea group</taxon>
        <taxon>Methanomicrobia</taxon>
        <taxon>Methanomicrobiales</taxon>
        <taxon>Methanoregulaceae</taxon>
        <taxon>Methanoregula</taxon>
    </lineage>
</organism>
<dbReference type="KEGG" id="mbn:Mboo_2230"/>
<reference evidence="6" key="1">
    <citation type="journal article" date="2015" name="Microbiology">
        <title>Genome of Methanoregula boonei 6A8 reveals adaptations to oligotrophic peatland environments.</title>
        <authorList>
            <person name="Braeuer S."/>
            <person name="Cadillo-Quiroz H."/>
            <person name="Kyrpides N."/>
            <person name="Woyke T."/>
            <person name="Goodwin L."/>
            <person name="Detter C."/>
            <person name="Podell S."/>
            <person name="Yavitt J.B."/>
            <person name="Zinder S.H."/>
        </authorList>
    </citation>
    <scope>NUCLEOTIDE SEQUENCE [LARGE SCALE GENOMIC DNA]</scope>
    <source>
        <strain evidence="6">DSM 21154 / JCM 14090 / 6A8</strain>
    </source>
</reference>
<accession>A7IAI3</accession>
<keyword evidence="2" id="KW-0486">Methionine biosynthesis</keyword>
<dbReference type="STRING" id="456442.Mboo_2230"/>
<dbReference type="OrthoDB" id="8919at2157"/>
<feature type="domain" description="CBS" evidence="4">
    <location>
        <begin position="132"/>
        <end position="189"/>
    </location>
</feature>
<dbReference type="GeneID" id="5410358"/>
<feature type="domain" description="CBS" evidence="4">
    <location>
        <begin position="199"/>
        <end position="249"/>
    </location>
</feature>
<dbReference type="GO" id="GO:0009086">
    <property type="term" value="P:methionine biosynthetic process"/>
    <property type="evidence" value="ECO:0007669"/>
    <property type="project" value="UniProtKB-KW"/>
</dbReference>
<dbReference type="PROSITE" id="PS51371">
    <property type="entry name" value="CBS"/>
    <property type="match status" value="3"/>
</dbReference>
<gene>
    <name evidence="5" type="ordered locus">Mboo_2230</name>
</gene>
<evidence type="ECO:0000313" key="6">
    <source>
        <dbReference type="Proteomes" id="UP000002408"/>
    </source>
</evidence>
<evidence type="ECO:0000259" key="4">
    <source>
        <dbReference type="PROSITE" id="PS51371"/>
    </source>
</evidence>
<dbReference type="PANTHER" id="PTHR43080:SF29">
    <property type="entry name" value="OS02G0818000 PROTEIN"/>
    <property type="match status" value="1"/>
</dbReference>
<dbReference type="Gene3D" id="3.10.580.10">
    <property type="entry name" value="CBS-domain"/>
    <property type="match status" value="2"/>
</dbReference>
<dbReference type="eggNOG" id="arCOG00602">
    <property type="taxonomic scope" value="Archaea"/>
</dbReference>
<feature type="domain" description="CBS" evidence="4">
    <location>
        <begin position="68"/>
        <end position="124"/>
    </location>
</feature>
<protein>
    <submittedName>
        <fullName evidence="5">Putative signal transduction protein with CBS domains</fullName>
    </submittedName>
</protein>
<dbReference type="AlphaFoldDB" id="A7IAI3"/>
<dbReference type="InterPro" id="IPR046342">
    <property type="entry name" value="CBS_dom_sf"/>
</dbReference>
<name>A7IAI3_METB6</name>
<evidence type="ECO:0000313" key="5">
    <source>
        <dbReference type="EMBL" id="ABS56744.1"/>
    </source>
</evidence>